<evidence type="ECO:0000313" key="1">
    <source>
        <dbReference type="EMBL" id="XRI68342.1"/>
    </source>
</evidence>
<keyword evidence="1" id="KW-0969">Cilium</keyword>
<organism evidence="1 2">
    <name type="scientific">Acidithiobacillus ferrianus</name>
    <dbReference type="NCBI Taxonomy" id="2678518"/>
    <lineage>
        <taxon>Bacteria</taxon>
        <taxon>Pseudomonadati</taxon>
        <taxon>Pseudomonadota</taxon>
        <taxon>Acidithiobacillia</taxon>
        <taxon>Acidithiobacillales</taxon>
        <taxon>Acidithiobacillaceae</taxon>
        <taxon>Acidithiobacillus</taxon>
    </lineage>
</organism>
<gene>
    <name evidence="1" type="ORF">GL267_011355</name>
</gene>
<evidence type="ECO:0000313" key="2">
    <source>
        <dbReference type="Proteomes" id="UP000470022"/>
    </source>
</evidence>
<name>A0ACD5H5W5_9PROT</name>
<keyword evidence="1" id="KW-0282">Flagellum</keyword>
<accession>A0ACD5H5W5</accession>
<reference evidence="1" key="1">
    <citation type="submission" date="2023-06" db="EMBL/GenBank/DDBJ databases">
        <title>Complete and circular genome of Acidithiobacillus ferrianus DSM 107098.</title>
        <authorList>
            <person name="Norris P.R."/>
            <person name="Falagan C."/>
            <person name="Moya-Beltran A."/>
            <person name="Castro M."/>
            <person name="Quatrini R."/>
            <person name="Johnson D.B."/>
        </authorList>
    </citation>
    <scope>NUCLEOTIDE SEQUENCE</scope>
    <source>
        <strain evidence="1">MG</strain>
    </source>
</reference>
<sequence>MAAGIMHAIANPIAAPAPADAPISAQSTNSPGSAPDFARVMAGQRVTVPVNAQDKAGTSEKCGATPSEIPEKVPPRGLPAGEGSGKTLPVALTAQTAATVPAQTKTAATVEPPRKRSGHAPANTDTTAVPPMTVLLFSPMPPLAAVPPLAKPVRTDGETITAVTLLHGGAPGKTTPLGVVDVSGHNAVAVPPSTGADRAAGASEKIDGRNPESGGASLQAPRPLPTQGIGVAIPASLPGVVSAVVSTKGLTGSHGVNPPAANLSSMPVFSGVAPTAAPASGGLLVAPPVSNHPQWGQALGQQVQFLLGQGIQQATLQLNPPHLGPLEVRLDLQQNGQTNAFFSSPHPEVREAIATAMPQLQESFAAAGMSLGQASVGAGGGGGRSFARNPSTSASRIAVVAAATAGATLPVRVRLGLVNTFA</sequence>
<protein>
    <submittedName>
        <fullName evidence="1">Flagellar hook-length control protein FliK</fullName>
    </submittedName>
</protein>
<keyword evidence="1" id="KW-0966">Cell projection</keyword>
<keyword evidence="2" id="KW-1185">Reference proteome</keyword>
<proteinExistence type="predicted"/>
<dbReference type="EMBL" id="CP127523">
    <property type="protein sequence ID" value="XRI68342.1"/>
    <property type="molecule type" value="Genomic_DNA"/>
</dbReference>
<dbReference type="Proteomes" id="UP000470022">
    <property type="component" value="Chromosome"/>
</dbReference>